<gene>
    <name evidence="5" type="ORF">C8D82_10769</name>
</gene>
<keyword evidence="6" id="KW-1185">Reference proteome</keyword>
<feature type="transmembrane region" description="Helical" evidence="4">
    <location>
        <begin position="204"/>
        <end position="225"/>
    </location>
</feature>
<dbReference type="Pfam" id="PF07690">
    <property type="entry name" value="MFS_1"/>
    <property type="match status" value="1"/>
</dbReference>
<dbReference type="PANTHER" id="PTHR23526:SF2">
    <property type="entry name" value="MAJOR FACILITATOR SUPERFAMILY (MFS) PROFILE DOMAIN-CONTAINING PROTEIN"/>
    <property type="match status" value="1"/>
</dbReference>
<feature type="transmembrane region" description="Helical" evidence="4">
    <location>
        <begin position="416"/>
        <end position="436"/>
    </location>
</feature>
<dbReference type="InterPro" id="IPR052528">
    <property type="entry name" value="Sugar_transport-like"/>
</dbReference>
<evidence type="ECO:0000313" key="5">
    <source>
        <dbReference type="EMBL" id="PVY44314.1"/>
    </source>
</evidence>
<dbReference type="InterPro" id="IPR011701">
    <property type="entry name" value="MFS"/>
</dbReference>
<dbReference type="CDD" id="cd06174">
    <property type="entry name" value="MFS"/>
    <property type="match status" value="1"/>
</dbReference>
<evidence type="ECO:0000256" key="3">
    <source>
        <dbReference type="ARBA" id="ARBA00023136"/>
    </source>
</evidence>
<dbReference type="GO" id="GO:0022857">
    <property type="term" value="F:transmembrane transporter activity"/>
    <property type="evidence" value="ECO:0007669"/>
    <property type="project" value="InterPro"/>
</dbReference>
<feature type="transmembrane region" description="Helical" evidence="4">
    <location>
        <begin position="98"/>
        <end position="121"/>
    </location>
</feature>
<dbReference type="RefSeq" id="WP_116883317.1">
    <property type="nucleotide sequence ID" value="NZ_CABMMC010000006.1"/>
</dbReference>
<feature type="transmembrane region" description="Helical" evidence="4">
    <location>
        <begin position="141"/>
        <end position="166"/>
    </location>
</feature>
<organism evidence="5 6">
    <name type="scientific">Victivallis vadensis</name>
    <dbReference type="NCBI Taxonomy" id="172901"/>
    <lineage>
        <taxon>Bacteria</taxon>
        <taxon>Pseudomonadati</taxon>
        <taxon>Lentisphaerota</taxon>
        <taxon>Lentisphaeria</taxon>
        <taxon>Victivallales</taxon>
        <taxon>Victivallaceae</taxon>
        <taxon>Victivallis</taxon>
    </lineage>
</organism>
<feature type="transmembrane region" description="Helical" evidence="4">
    <location>
        <begin position="298"/>
        <end position="316"/>
    </location>
</feature>
<dbReference type="GeneID" id="78294626"/>
<evidence type="ECO:0000256" key="2">
    <source>
        <dbReference type="ARBA" id="ARBA00022989"/>
    </source>
</evidence>
<dbReference type="InterPro" id="IPR036259">
    <property type="entry name" value="MFS_trans_sf"/>
</dbReference>
<proteinExistence type="predicted"/>
<dbReference type="PANTHER" id="PTHR23526">
    <property type="entry name" value="INTEGRAL MEMBRANE TRANSPORT PROTEIN-RELATED"/>
    <property type="match status" value="1"/>
</dbReference>
<feature type="transmembrane region" description="Helical" evidence="4">
    <location>
        <begin position="265"/>
        <end position="286"/>
    </location>
</feature>
<sequence>MTKQSHTPGAGRWTAGTLTYTSAGIGILFFWLLWGDFAWSMKDRAVTSVATLMVKSFGVSDFMFGLLILSFPNFTNAVLGPLVSYFSDRHRGRFGRRIPFLAFTVPFIVTGMLGLAFTPLLGEMLHNAAGADTLSRHTASLIVFGVFWIMFDFGNTLASSIFTALVNDVVPTSLLGRFFGLFRGISLAAGVIFNYFLLGRAESHSMWIFLGLALLYAFGFTLLLFKVKEGEYPPAERALPCTPRNILFIFRDYFRECFALPYYRWVLFAIPVAGLANIPFNAYSIFHAKSLHVSMDSLGKYFAYTYIISFVLSYFLGVLADRFHPIRMGILSTALYGVVAFTGCFFITDQLSFAIVFILHGVLAGCFGTLTASFGPRLFPRMLFAQFNSAMWILQSLSWVIVTPVIGKILDLIGHQYHYTLFAGGIFSIFGVLILLKVYREFLKLGGDANYKAPDIAA</sequence>
<reference evidence="5 6" key="1">
    <citation type="submission" date="2018-04" db="EMBL/GenBank/DDBJ databases">
        <title>Genomic Encyclopedia of Type Strains, Phase IV (KMG-IV): sequencing the most valuable type-strain genomes for metagenomic binning, comparative biology and taxonomic classification.</title>
        <authorList>
            <person name="Goeker M."/>
        </authorList>
    </citation>
    <scope>NUCLEOTIDE SEQUENCE [LARGE SCALE GENOMIC DNA]</scope>
    <source>
        <strain evidence="5 6">DSM 14823</strain>
    </source>
</reference>
<comment type="caution">
    <text evidence="5">The sequence shown here is derived from an EMBL/GenBank/DDBJ whole genome shotgun (WGS) entry which is preliminary data.</text>
</comment>
<feature type="transmembrane region" description="Helical" evidence="4">
    <location>
        <begin position="328"/>
        <end position="348"/>
    </location>
</feature>
<feature type="transmembrane region" description="Helical" evidence="4">
    <location>
        <begin position="354"/>
        <end position="379"/>
    </location>
</feature>
<evidence type="ECO:0000256" key="4">
    <source>
        <dbReference type="SAM" id="Phobius"/>
    </source>
</evidence>
<dbReference type="Proteomes" id="UP000245959">
    <property type="component" value="Unassembled WGS sequence"/>
</dbReference>
<feature type="transmembrane region" description="Helical" evidence="4">
    <location>
        <begin position="62"/>
        <end position="86"/>
    </location>
</feature>
<keyword evidence="1 4" id="KW-0812">Transmembrane</keyword>
<evidence type="ECO:0000313" key="6">
    <source>
        <dbReference type="Proteomes" id="UP000245959"/>
    </source>
</evidence>
<dbReference type="EMBL" id="QEKH01000007">
    <property type="protein sequence ID" value="PVY44314.1"/>
    <property type="molecule type" value="Genomic_DNA"/>
</dbReference>
<dbReference type="Gene3D" id="1.20.1250.20">
    <property type="entry name" value="MFS general substrate transporter like domains"/>
    <property type="match status" value="1"/>
</dbReference>
<dbReference type="SUPFAM" id="SSF103473">
    <property type="entry name" value="MFS general substrate transporter"/>
    <property type="match status" value="1"/>
</dbReference>
<feature type="transmembrane region" description="Helical" evidence="4">
    <location>
        <begin position="391"/>
        <end position="410"/>
    </location>
</feature>
<protein>
    <submittedName>
        <fullName evidence="5">MFS transporter</fullName>
    </submittedName>
</protein>
<feature type="transmembrane region" description="Helical" evidence="4">
    <location>
        <begin position="12"/>
        <end position="34"/>
    </location>
</feature>
<dbReference type="OrthoDB" id="8877752at2"/>
<keyword evidence="3 4" id="KW-0472">Membrane</keyword>
<keyword evidence="2 4" id="KW-1133">Transmembrane helix</keyword>
<dbReference type="AlphaFoldDB" id="A0A2U1B6L8"/>
<accession>A0A2U1B6L8</accession>
<feature type="transmembrane region" description="Helical" evidence="4">
    <location>
        <begin position="178"/>
        <end position="198"/>
    </location>
</feature>
<evidence type="ECO:0000256" key="1">
    <source>
        <dbReference type="ARBA" id="ARBA00022692"/>
    </source>
</evidence>
<name>A0A2U1B6L8_9BACT</name>